<feature type="non-terminal residue" evidence="2">
    <location>
        <position position="261"/>
    </location>
</feature>
<name>A0A8X7X3Z6_POLSE</name>
<evidence type="ECO:0000256" key="1">
    <source>
        <dbReference type="SAM" id="SignalP"/>
    </source>
</evidence>
<sequence length="261" mass="28731">MVFGAINIVHLTICLFSSVTLIDTNLPSQAEPDLQSHISKRLGKGTLLFGIGSTATLELRVELDGYVQELPSSLILQALRRTPVNVLGADDKTKQDIERFLNAASVHGLAQEDVSSASSCGASVVEPQKSLLIDCSQLQPTFLNEGKNRFCEEWSQAFLNSAEGGNAFLLRQILENFKLKAIQDLNNLKRLVRQAETSHYALFRCYTFLQNCGNGDVLLQNVKVEYAEMPEAGRHPSSNEELQSQSRNCFLGPSVTITDAQ</sequence>
<dbReference type="GO" id="GO:0005802">
    <property type="term" value="C:trans-Golgi network"/>
    <property type="evidence" value="ECO:0007669"/>
    <property type="project" value="InterPro"/>
</dbReference>
<proteinExistence type="predicted"/>
<keyword evidence="3" id="KW-1185">Reference proteome</keyword>
<feature type="non-terminal residue" evidence="2">
    <location>
        <position position="1"/>
    </location>
</feature>
<gene>
    <name evidence="2" type="ORF">GTO96_0011443</name>
</gene>
<accession>A0A8X7X3Z6</accession>
<dbReference type="GO" id="GO:0099041">
    <property type="term" value="P:vesicle tethering to Golgi"/>
    <property type="evidence" value="ECO:0007669"/>
    <property type="project" value="InterPro"/>
</dbReference>
<protein>
    <submittedName>
        <fullName evidence="2">NJMU protein</fullName>
    </submittedName>
</protein>
<dbReference type="PANTHER" id="PTHR14416:SF2">
    <property type="entry name" value="PROTEIN NJMU-R1"/>
    <property type="match status" value="1"/>
</dbReference>
<feature type="chain" id="PRO_5036446087" evidence="1">
    <location>
        <begin position="31"/>
        <end position="261"/>
    </location>
</feature>
<dbReference type="Proteomes" id="UP000886611">
    <property type="component" value="Unassembled WGS sequence"/>
</dbReference>
<dbReference type="AlphaFoldDB" id="A0A8X7X3Z6"/>
<dbReference type="EMBL" id="JAATIS010004753">
    <property type="protein sequence ID" value="KAG2460720.1"/>
    <property type="molecule type" value="Genomic_DNA"/>
</dbReference>
<evidence type="ECO:0000313" key="2">
    <source>
        <dbReference type="EMBL" id="KAG2460720.1"/>
    </source>
</evidence>
<comment type="caution">
    <text evidence="2">The sequence shown here is derived from an EMBL/GenBank/DDBJ whole genome shotgun (WGS) entry which is preliminary data.</text>
</comment>
<dbReference type="InterPro" id="IPR028280">
    <property type="entry name" value="Njmu-R1"/>
</dbReference>
<feature type="signal peptide" evidence="1">
    <location>
        <begin position="1"/>
        <end position="30"/>
    </location>
</feature>
<reference evidence="2 3" key="1">
    <citation type="journal article" date="2021" name="Cell">
        <title>Tracing the genetic footprints of vertebrate landing in non-teleost ray-finned fishes.</title>
        <authorList>
            <person name="Bi X."/>
            <person name="Wang K."/>
            <person name="Yang L."/>
            <person name="Pan H."/>
            <person name="Jiang H."/>
            <person name="Wei Q."/>
            <person name="Fang M."/>
            <person name="Yu H."/>
            <person name="Zhu C."/>
            <person name="Cai Y."/>
            <person name="He Y."/>
            <person name="Gan X."/>
            <person name="Zeng H."/>
            <person name="Yu D."/>
            <person name="Zhu Y."/>
            <person name="Jiang H."/>
            <person name="Qiu Q."/>
            <person name="Yang H."/>
            <person name="Zhang Y.E."/>
            <person name="Wang W."/>
            <person name="Zhu M."/>
            <person name="He S."/>
            <person name="Zhang G."/>
        </authorList>
    </citation>
    <scope>NUCLEOTIDE SEQUENCE [LARGE SCALE GENOMIC DNA]</scope>
    <source>
        <strain evidence="2">Bchr_013</strain>
    </source>
</reference>
<organism evidence="2 3">
    <name type="scientific">Polypterus senegalus</name>
    <name type="common">Senegal bichir</name>
    <dbReference type="NCBI Taxonomy" id="55291"/>
    <lineage>
        <taxon>Eukaryota</taxon>
        <taxon>Metazoa</taxon>
        <taxon>Chordata</taxon>
        <taxon>Craniata</taxon>
        <taxon>Vertebrata</taxon>
        <taxon>Euteleostomi</taxon>
        <taxon>Actinopterygii</taxon>
        <taxon>Polypteriformes</taxon>
        <taxon>Polypteridae</taxon>
        <taxon>Polypterus</taxon>
    </lineage>
</organism>
<dbReference type="Pfam" id="PF15053">
    <property type="entry name" value="Njmu-R1"/>
    <property type="match status" value="2"/>
</dbReference>
<evidence type="ECO:0000313" key="3">
    <source>
        <dbReference type="Proteomes" id="UP000886611"/>
    </source>
</evidence>
<dbReference type="PANTHER" id="PTHR14416">
    <property type="entry name" value="PROTEIN NJMU-R1"/>
    <property type="match status" value="1"/>
</dbReference>
<keyword evidence="1" id="KW-0732">Signal</keyword>